<comment type="subcellular location">
    <subcellularLocation>
        <location evidence="1">Vacuole</location>
    </subcellularLocation>
</comment>
<dbReference type="EC" id="3.4.23.25" evidence="15"/>
<dbReference type="FunFam" id="2.40.70.10:FF:000002">
    <property type="entry name" value="Vacuolar aspartic proteinase"/>
    <property type="match status" value="1"/>
</dbReference>
<keyword evidence="3" id="KW-0926">Vacuole</keyword>
<dbReference type="AlphaFoldDB" id="V5ND85"/>
<dbReference type="PRINTS" id="PR00792">
    <property type="entry name" value="PEPSIN"/>
</dbReference>
<comment type="similarity">
    <text evidence="2 12">Belongs to the peptidase A1 family.</text>
</comment>
<evidence type="ECO:0000256" key="8">
    <source>
        <dbReference type="ARBA" id="ARBA00023157"/>
    </source>
</evidence>
<keyword evidence="9" id="KW-0325">Glycoprotein</keyword>
<dbReference type="GO" id="GO:0005773">
    <property type="term" value="C:vacuole"/>
    <property type="evidence" value="ECO:0007669"/>
    <property type="project" value="UniProtKB-SubCell"/>
</dbReference>
<dbReference type="Gene3D" id="2.40.70.10">
    <property type="entry name" value="Acid Proteases"/>
    <property type="match status" value="2"/>
</dbReference>
<protein>
    <submittedName>
        <fullName evidence="15">Aspartic protease 1</fullName>
        <ecNumber evidence="15">3.4.23.25</ecNumber>
    </submittedName>
</protein>
<evidence type="ECO:0000256" key="4">
    <source>
        <dbReference type="ARBA" id="ARBA00022670"/>
    </source>
</evidence>
<feature type="active site" evidence="10">
    <location>
        <position position="302"/>
    </location>
</feature>
<dbReference type="GO" id="GO:0006508">
    <property type="term" value="P:proteolysis"/>
    <property type="evidence" value="ECO:0007669"/>
    <property type="project" value="UniProtKB-KW"/>
</dbReference>
<evidence type="ECO:0000256" key="9">
    <source>
        <dbReference type="ARBA" id="ARBA00023180"/>
    </source>
</evidence>
<dbReference type="PROSITE" id="PS00141">
    <property type="entry name" value="ASP_PROTEASE"/>
    <property type="match status" value="2"/>
</dbReference>
<evidence type="ECO:0000256" key="1">
    <source>
        <dbReference type="ARBA" id="ARBA00004116"/>
    </source>
</evidence>
<keyword evidence="5 13" id="KW-0732">Signal</keyword>
<feature type="signal peptide" evidence="13">
    <location>
        <begin position="1"/>
        <end position="19"/>
    </location>
</feature>
<evidence type="ECO:0000256" key="3">
    <source>
        <dbReference type="ARBA" id="ARBA00022554"/>
    </source>
</evidence>
<feature type="domain" description="Peptidase A1" evidence="14">
    <location>
        <begin position="102"/>
        <end position="410"/>
    </location>
</feature>
<evidence type="ECO:0000256" key="13">
    <source>
        <dbReference type="SAM" id="SignalP"/>
    </source>
</evidence>
<keyword evidence="8 11" id="KW-1015">Disulfide bond</keyword>
<feature type="disulfide bond" evidence="11">
    <location>
        <begin position="133"/>
        <end position="138"/>
    </location>
</feature>
<dbReference type="EMBL" id="KF571927">
    <property type="protein sequence ID" value="AHA86291.1"/>
    <property type="molecule type" value="mRNA"/>
</dbReference>
<name>V5ND85_LEUGO</name>
<evidence type="ECO:0000256" key="6">
    <source>
        <dbReference type="ARBA" id="ARBA00022750"/>
    </source>
</evidence>
<reference evidence="15" key="1">
    <citation type="journal article" date="2014" name="ISME J.">
        <title>Leucoagaricus gongylophorus uses leaf-cutting ants to vector proteolytic enzymes towards new plant substrate.</title>
        <authorList>
            <person name="Kooij P.W."/>
            <person name="Rogowska-Wrzesinska A."/>
            <person name="Hoffmann D."/>
            <person name="Roepstorff P."/>
            <person name="Boomsma J.J."/>
            <person name="Schiott M."/>
        </authorList>
    </citation>
    <scope>NUCLEOTIDE SEQUENCE</scope>
</reference>
<dbReference type="InterPro" id="IPR033121">
    <property type="entry name" value="PEPTIDASE_A1"/>
</dbReference>
<dbReference type="MEROPS" id="A01.018"/>
<accession>V5ND85</accession>
<feature type="chain" id="PRO_5004739489" evidence="13">
    <location>
        <begin position="20"/>
        <end position="413"/>
    </location>
</feature>
<sequence length="413" mass="44788">MLFSLVPFVVGLLPFTTYAKTHTLRLHKLAPVTKNPDLEGAWLAKKYGSPSTVQTPLIGAGGSGRHVRPPTSKNGEPLFWTQEEHVDGGHSVPLNNFMNAQYYTEISLGTPPQTFKVILDTGSSNLWIPSAKCISIACFLHSKYDSSSSSTYKANGSEFAIQYGSGAMEGFVSSDKLVIGDLAVHNQDFAEATKEPGLAFAFGKFDGILGLAYDTISVNGIVPPFYNMIQQNLLDEPIVSFRLGSDENDGGEATFGGINPSSYRGDITYVPVRKNAYWEVALDKISFGSDELELESTGAAIDTGTSLIALPTDMAEMLNAQIGAKKDWSGQYTVDCAKLPSLPELTFWFGGKPFPLKGTDYVLQVQGSCISAFTGLDINLPWGSLWIIGDVFLRRYFTVYDLGRNAVGFAEST</sequence>
<dbReference type="Pfam" id="PF00026">
    <property type="entry name" value="Asp"/>
    <property type="match status" value="1"/>
</dbReference>
<evidence type="ECO:0000256" key="12">
    <source>
        <dbReference type="RuleBase" id="RU000454"/>
    </source>
</evidence>
<dbReference type="GO" id="GO:0004190">
    <property type="term" value="F:aspartic-type endopeptidase activity"/>
    <property type="evidence" value="ECO:0007669"/>
    <property type="project" value="UniProtKB-KW"/>
</dbReference>
<evidence type="ECO:0000256" key="10">
    <source>
        <dbReference type="PIRSR" id="PIRSR601461-1"/>
    </source>
</evidence>
<dbReference type="FunFam" id="2.40.70.10:FF:000036">
    <property type="entry name" value="Vacuolar aspartic protease"/>
    <property type="match status" value="1"/>
</dbReference>
<organism evidence="15">
    <name type="scientific">Leucoagaricus gongylophorus</name>
    <name type="common">Leaf-cutting ant fungus</name>
    <name type="synonym">Rozites gongylophorus</name>
    <dbReference type="NCBI Taxonomy" id="79220"/>
    <lineage>
        <taxon>Eukaryota</taxon>
        <taxon>Fungi</taxon>
        <taxon>Dikarya</taxon>
        <taxon>Basidiomycota</taxon>
        <taxon>Agaricomycotina</taxon>
        <taxon>Agaricomycetes</taxon>
        <taxon>Agaricomycetidae</taxon>
        <taxon>Agaricales</taxon>
        <taxon>Agaricineae</taxon>
        <taxon>Agaricaceae</taxon>
        <taxon>Leucoagaricus</taxon>
    </lineage>
</organism>
<evidence type="ECO:0000256" key="7">
    <source>
        <dbReference type="ARBA" id="ARBA00022801"/>
    </source>
</evidence>
<dbReference type="InterPro" id="IPR021109">
    <property type="entry name" value="Peptidase_aspartic_dom_sf"/>
</dbReference>
<keyword evidence="4 12" id="KW-0645">Protease</keyword>
<dbReference type="PANTHER" id="PTHR47966">
    <property type="entry name" value="BETA-SITE APP-CLEAVING ENZYME, ISOFORM A-RELATED"/>
    <property type="match status" value="1"/>
</dbReference>
<evidence type="ECO:0000256" key="5">
    <source>
        <dbReference type="ARBA" id="ARBA00022729"/>
    </source>
</evidence>
<evidence type="ECO:0000256" key="2">
    <source>
        <dbReference type="ARBA" id="ARBA00007447"/>
    </source>
</evidence>
<dbReference type="InterPro" id="IPR001461">
    <property type="entry name" value="Aspartic_peptidase_A1"/>
</dbReference>
<evidence type="ECO:0000313" key="15">
    <source>
        <dbReference type="EMBL" id="AHA86291.1"/>
    </source>
</evidence>
<dbReference type="PANTHER" id="PTHR47966:SF51">
    <property type="entry name" value="BETA-SITE APP-CLEAVING ENZYME, ISOFORM A-RELATED"/>
    <property type="match status" value="1"/>
</dbReference>
<dbReference type="PROSITE" id="PS51767">
    <property type="entry name" value="PEPTIDASE_A1"/>
    <property type="match status" value="1"/>
</dbReference>
<keyword evidence="6 12" id="KW-0064">Aspartyl protease</keyword>
<evidence type="ECO:0000259" key="14">
    <source>
        <dbReference type="PROSITE" id="PS51767"/>
    </source>
</evidence>
<dbReference type="SUPFAM" id="SSF50630">
    <property type="entry name" value="Acid proteases"/>
    <property type="match status" value="1"/>
</dbReference>
<evidence type="ECO:0000256" key="11">
    <source>
        <dbReference type="PIRSR" id="PIRSR601461-2"/>
    </source>
</evidence>
<keyword evidence="7 12" id="KW-0378">Hydrolase</keyword>
<feature type="active site" evidence="10">
    <location>
        <position position="120"/>
    </location>
</feature>
<proteinExistence type="evidence at transcript level"/>
<dbReference type="InterPro" id="IPR001969">
    <property type="entry name" value="Aspartic_peptidase_AS"/>
</dbReference>